<organism evidence="2">
    <name type="scientific">marine sediment metagenome</name>
    <dbReference type="NCBI Taxonomy" id="412755"/>
    <lineage>
        <taxon>unclassified sequences</taxon>
        <taxon>metagenomes</taxon>
        <taxon>ecological metagenomes</taxon>
    </lineage>
</organism>
<feature type="transmembrane region" description="Helical" evidence="1">
    <location>
        <begin position="12"/>
        <end position="45"/>
    </location>
</feature>
<evidence type="ECO:0000256" key="1">
    <source>
        <dbReference type="SAM" id="Phobius"/>
    </source>
</evidence>
<sequence>MALYPNTKRLLVHIPVGMAVIAAAAIGAALGGPYLPALLTICVLFT</sequence>
<dbReference type="EMBL" id="BARV01012661">
    <property type="protein sequence ID" value="GAI06372.1"/>
    <property type="molecule type" value="Genomic_DNA"/>
</dbReference>
<dbReference type="AlphaFoldDB" id="X1KH37"/>
<comment type="caution">
    <text evidence="2">The sequence shown here is derived from an EMBL/GenBank/DDBJ whole genome shotgun (WGS) entry which is preliminary data.</text>
</comment>
<proteinExistence type="predicted"/>
<feature type="non-terminal residue" evidence="2">
    <location>
        <position position="46"/>
    </location>
</feature>
<name>X1KH37_9ZZZZ</name>
<gene>
    <name evidence="2" type="ORF">S06H3_23331</name>
</gene>
<keyword evidence="1" id="KW-0812">Transmembrane</keyword>
<accession>X1KH37</accession>
<evidence type="ECO:0000313" key="2">
    <source>
        <dbReference type="EMBL" id="GAI06372.1"/>
    </source>
</evidence>
<keyword evidence="1" id="KW-1133">Transmembrane helix</keyword>
<reference evidence="2" key="1">
    <citation type="journal article" date="2014" name="Front. Microbiol.">
        <title>High frequency of phylogenetically diverse reductive dehalogenase-homologous genes in deep subseafloor sedimentary metagenomes.</title>
        <authorList>
            <person name="Kawai M."/>
            <person name="Futagami T."/>
            <person name="Toyoda A."/>
            <person name="Takaki Y."/>
            <person name="Nishi S."/>
            <person name="Hori S."/>
            <person name="Arai W."/>
            <person name="Tsubouchi T."/>
            <person name="Morono Y."/>
            <person name="Uchiyama I."/>
            <person name="Ito T."/>
            <person name="Fujiyama A."/>
            <person name="Inagaki F."/>
            <person name="Takami H."/>
        </authorList>
    </citation>
    <scope>NUCLEOTIDE SEQUENCE</scope>
    <source>
        <strain evidence="2">Expedition CK06-06</strain>
    </source>
</reference>
<protein>
    <submittedName>
        <fullName evidence="2">Uncharacterized protein</fullName>
    </submittedName>
</protein>
<keyword evidence="1" id="KW-0472">Membrane</keyword>